<dbReference type="InterPro" id="IPR004127">
    <property type="entry name" value="Prefoldin_subunit_alpha"/>
</dbReference>
<dbReference type="GeneID" id="39866813"/>
<dbReference type="OrthoDB" id="6375174at2759"/>
<dbReference type="GO" id="GO:0007017">
    <property type="term" value="P:microtubule-based process"/>
    <property type="evidence" value="ECO:0007669"/>
    <property type="project" value="TreeGrafter"/>
</dbReference>
<gene>
    <name evidence="4" type="primary">PmUG01_03024900</name>
    <name evidence="4" type="ORF">PMUG01_03024900</name>
</gene>
<proteinExistence type="inferred from homology"/>
<dbReference type="PANTHER" id="PTHR12409:SF0">
    <property type="entry name" value="PREFOLDIN SUBUNIT 3"/>
    <property type="match status" value="1"/>
</dbReference>
<dbReference type="OMA" id="YNWDVAQ"/>
<dbReference type="EMBL" id="LT594624">
    <property type="protein sequence ID" value="SBT86293.1"/>
    <property type="molecule type" value="Genomic_DNA"/>
</dbReference>
<dbReference type="GO" id="GO:0007021">
    <property type="term" value="P:tubulin complex assembly"/>
    <property type="evidence" value="ECO:0007669"/>
    <property type="project" value="TreeGrafter"/>
</dbReference>
<dbReference type="PIRSF" id="PIRSF016396">
    <property type="entry name" value="Prefoldin_subunit_3"/>
    <property type="match status" value="1"/>
</dbReference>
<dbReference type="VEuPathDB" id="PlasmoDB:PmUG01_03024900"/>
<keyword evidence="5" id="KW-1185">Reference proteome</keyword>
<dbReference type="KEGG" id="pmal:PMUG01_03024900"/>
<dbReference type="RefSeq" id="XP_028859463.1">
    <property type="nucleotide sequence ID" value="XM_029008880.1"/>
</dbReference>
<organism evidence="4 5">
    <name type="scientific">Plasmodium malariae</name>
    <dbReference type="NCBI Taxonomy" id="5858"/>
    <lineage>
        <taxon>Eukaryota</taxon>
        <taxon>Sar</taxon>
        <taxon>Alveolata</taxon>
        <taxon>Apicomplexa</taxon>
        <taxon>Aconoidasida</taxon>
        <taxon>Haemosporida</taxon>
        <taxon>Plasmodiidae</taxon>
        <taxon>Plasmodium</taxon>
        <taxon>Plasmodium (Plasmodium)</taxon>
    </lineage>
</organism>
<dbReference type="InterPro" id="IPR009053">
    <property type="entry name" value="Prefoldin"/>
</dbReference>
<protein>
    <recommendedName>
        <fullName evidence="3">Prefoldin subunit 3</fullName>
    </recommendedName>
</protein>
<accession>A0A1D3JIU4</accession>
<comment type="subunit">
    <text evidence="3">Heterohexamer of two PFD-alpha type and four PFD-beta type subunits.</text>
</comment>
<evidence type="ECO:0000313" key="5">
    <source>
        <dbReference type="Proteomes" id="UP000219813"/>
    </source>
</evidence>
<name>A0A1D3JIU4_PLAMA</name>
<dbReference type="AlphaFoldDB" id="A0A1D3JIU4"/>
<evidence type="ECO:0000256" key="2">
    <source>
        <dbReference type="ARBA" id="ARBA00023186"/>
    </source>
</evidence>
<dbReference type="PANTHER" id="PTHR12409">
    <property type="entry name" value="PREFOLDIN SUBUNIT 3"/>
    <property type="match status" value="1"/>
</dbReference>
<dbReference type="SUPFAM" id="SSF46579">
    <property type="entry name" value="Prefoldin"/>
    <property type="match status" value="1"/>
</dbReference>
<dbReference type="GO" id="GO:0016272">
    <property type="term" value="C:prefoldin complex"/>
    <property type="evidence" value="ECO:0007669"/>
    <property type="project" value="UniProtKB-UniRule"/>
</dbReference>
<keyword evidence="2 3" id="KW-0143">Chaperone</keyword>
<evidence type="ECO:0000256" key="1">
    <source>
        <dbReference type="ARBA" id="ARBA00010048"/>
    </source>
</evidence>
<dbReference type="Proteomes" id="UP000219813">
    <property type="component" value="Chromosome 3"/>
</dbReference>
<dbReference type="GO" id="GO:0015631">
    <property type="term" value="F:tubulin binding"/>
    <property type="evidence" value="ECO:0007669"/>
    <property type="project" value="TreeGrafter"/>
</dbReference>
<evidence type="ECO:0000313" key="4">
    <source>
        <dbReference type="EMBL" id="SBT86293.1"/>
    </source>
</evidence>
<dbReference type="CDD" id="cd23156">
    <property type="entry name" value="Prefoldin_3"/>
    <property type="match status" value="1"/>
</dbReference>
<dbReference type="Pfam" id="PF02996">
    <property type="entry name" value="Prefoldin"/>
    <property type="match status" value="1"/>
</dbReference>
<dbReference type="InterPro" id="IPR016655">
    <property type="entry name" value="PFD3"/>
</dbReference>
<reference evidence="4 5" key="1">
    <citation type="submission" date="2016-06" db="EMBL/GenBank/DDBJ databases">
        <authorList>
            <consortium name="Pathogen Informatics"/>
        </authorList>
    </citation>
    <scope>NUCLEOTIDE SEQUENCE [LARGE SCALE GENOMIC DNA]</scope>
</reference>
<dbReference type="Gene3D" id="1.10.287.370">
    <property type="match status" value="1"/>
</dbReference>
<evidence type="ECO:0000256" key="3">
    <source>
        <dbReference type="PIRNR" id="PIRNR016396"/>
    </source>
</evidence>
<comment type="function">
    <text evidence="3">Binds specifically to cytosolic chaperonin (c-CPN) and transfers target proteins to it. Binds to nascent polypeptide chain and promotes folding in an environment in which there are many competing pathways for nonnative proteins.</text>
</comment>
<sequence length="189" mass="22408">MSFDDLTDNSRSVRNIPGAKFIEHVTEFLQNKNEETVLRLAKELLLKYKFMEHTFVTRQMNTEKKIPELRDALKVVNALYKRKEMKENKNLELYFPLEESLYAKGVIEKTENILLWLGANVMVEFSFKEALDLLNHHLDRAVSLYDEMDKELIWLHEQISTTEINISRIHNYVEMKKNDKEKEAITNKS</sequence>
<comment type="similarity">
    <text evidence="1 3">Belongs to the prefoldin subunit alpha family.</text>
</comment>
<dbReference type="GO" id="GO:0006457">
    <property type="term" value="P:protein folding"/>
    <property type="evidence" value="ECO:0007669"/>
    <property type="project" value="UniProtKB-UniRule"/>
</dbReference>
<dbReference type="GO" id="GO:0005737">
    <property type="term" value="C:cytoplasm"/>
    <property type="evidence" value="ECO:0007669"/>
    <property type="project" value="TreeGrafter"/>
</dbReference>